<evidence type="ECO:0000313" key="14">
    <source>
        <dbReference type="EMBL" id="GFH60097.1"/>
    </source>
</evidence>
<dbReference type="InterPro" id="IPR035952">
    <property type="entry name" value="Rhomboid-like_sf"/>
</dbReference>
<dbReference type="SUPFAM" id="SSF144091">
    <property type="entry name" value="Rhomboid-like"/>
    <property type="match status" value="1"/>
</dbReference>
<evidence type="ECO:0000256" key="2">
    <source>
        <dbReference type="ARBA" id="ARBA00004141"/>
    </source>
</evidence>
<dbReference type="GO" id="GO:0016020">
    <property type="term" value="C:membrane"/>
    <property type="evidence" value="ECO:0007669"/>
    <property type="project" value="UniProtKB-SubCell"/>
</dbReference>
<evidence type="ECO:0000259" key="13">
    <source>
        <dbReference type="Pfam" id="PF01694"/>
    </source>
</evidence>
<feature type="transmembrane region" description="Helical" evidence="11">
    <location>
        <begin position="417"/>
        <end position="440"/>
    </location>
</feature>
<proteinExistence type="inferred from homology"/>
<dbReference type="PANTHER" id="PTHR22936">
    <property type="entry name" value="RHOMBOID-RELATED"/>
    <property type="match status" value="1"/>
</dbReference>
<evidence type="ECO:0000256" key="5">
    <source>
        <dbReference type="ARBA" id="ARBA00022670"/>
    </source>
</evidence>
<evidence type="ECO:0000256" key="1">
    <source>
        <dbReference type="ARBA" id="ARBA00000156"/>
    </source>
</evidence>
<evidence type="ECO:0000256" key="9">
    <source>
        <dbReference type="ARBA" id="ARBA00022989"/>
    </source>
</evidence>
<evidence type="ECO:0000256" key="8">
    <source>
        <dbReference type="ARBA" id="ARBA00022825"/>
    </source>
</evidence>
<comment type="catalytic activity">
    <reaction evidence="1 11">
        <text>Cleaves type-1 transmembrane domains using a catalytic dyad composed of serine and histidine that are contributed by different transmembrane domains.</text>
        <dbReference type="EC" id="3.4.21.105"/>
    </reaction>
</comment>
<dbReference type="AlphaFoldDB" id="A0AAD3D9U4"/>
<feature type="domain" description="Peptidase S54 rhomboid" evidence="13">
    <location>
        <begin position="408"/>
        <end position="555"/>
    </location>
</feature>
<keyword evidence="7 11" id="KW-0378">Hydrolase</keyword>
<dbReference type="GO" id="GO:0004252">
    <property type="term" value="F:serine-type endopeptidase activity"/>
    <property type="evidence" value="ECO:0007669"/>
    <property type="project" value="InterPro"/>
</dbReference>
<feature type="transmembrane region" description="Helical" evidence="11">
    <location>
        <begin position="353"/>
        <end position="371"/>
    </location>
</feature>
<keyword evidence="8 11" id="KW-0720">Serine protease</keyword>
<keyword evidence="5 11" id="KW-0645">Protease</keyword>
<dbReference type="Proteomes" id="UP001054902">
    <property type="component" value="Unassembled WGS sequence"/>
</dbReference>
<evidence type="ECO:0000256" key="12">
    <source>
        <dbReference type="SAM" id="MobiDB-lite"/>
    </source>
</evidence>
<comment type="caution">
    <text evidence="11">Lacks conserved residue(s) required for the propagation of feature annotation.</text>
</comment>
<evidence type="ECO:0000256" key="7">
    <source>
        <dbReference type="ARBA" id="ARBA00022801"/>
    </source>
</evidence>
<feature type="compositionally biased region" description="Basic and acidic residues" evidence="12">
    <location>
        <begin position="1"/>
        <end position="12"/>
    </location>
</feature>
<dbReference type="Pfam" id="PF01694">
    <property type="entry name" value="Rhomboid"/>
    <property type="match status" value="1"/>
</dbReference>
<gene>
    <name evidence="14" type="ORF">CTEN210_16573</name>
</gene>
<evidence type="ECO:0000313" key="15">
    <source>
        <dbReference type="Proteomes" id="UP001054902"/>
    </source>
</evidence>
<organism evidence="14 15">
    <name type="scientific">Chaetoceros tenuissimus</name>
    <dbReference type="NCBI Taxonomy" id="426638"/>
    <lineage>
        <taxon>Eukaryota</taxon>
        <taxon>Sar</taxon>
        <taxon>Stramenopiles</taxon>
        <taxon>Ochrophyta</taxon>
        <taxon>Bacillariophyta</taxon>
        <taxon>Coscinodiscophyceae</taxon>
        <taxon>Chaetocerotophycidae</taxon>
        <taxon>Chaetocerotales</taxon>
        <taxon>Chaetocerotaceae</taxon>
        <taxon>Chaetoceros</taxon>
    </lineage>
</organism>
<keyword evidence="9 11" id="KW-1133">Transmembrane helix</keyword>
<dbReference type="GO" id="GO:0006508">
    <property type="term" value="P:proteolysis"/>
    <property type="evidence" value="ECO:0007669"/>
    <property type="project" value="UniProtKB-KW"/>
</dbReference>
<dbReference type="InterPro" id="IPR002610">
    <property type="entry name" value="Peptidase_S54_rhomboid-like"/>
</dbReference>
<accession>A0AAD3D9U4</accession>
<dbReference type="Gene3D" id="1.20.1540.10">
    <property type="entry name" value="Rhomboid-like"/>
    <property type="match status" value="1"/>
</dbReference>
<feature type="compositionally biased region" description="Low complexity" evidence="12">
    <location>
        <begin position="19"/>
        <end position="49"/>
    </location>
</feature>
<dbReference type="EMBL" id="BLLK01000069">
    <property type="protein sequence ID" value="GFH60097.1"/>
    <property type="molecule type" value="Genomic_DNA"/>
</dbReference>
<name>A0AAD3D9U4_9STRA</name>
<comment type="similarity">
    <text evidence="3 11">Belongs to the peptidase S54 family.</text>
</comment>
<feature type="transmembrane region" description="Helical" evidence="11">
    <location>
        <begin position="578"/>
        <end position="600"/>
    </location>
</feature>
<comment type="caution">
    <text evidence="14">The sequence shown here is derived from an EMBL/GenBank/DDBJ whole genome shotgun (WGS) entry which is preliminary data.</text>
</comment>
<feature type="transmembrane region" description="Helical" evidence="11">
    <location>
        <begin position="447"/>
        <end position="468"/>
    </location>
</feature>
<feature type="transmembrane region" description="Helical" evidence="11">
    <location>
        <begin position="474"/>
        <end position="497"/>
    </location>
</feature>
<evidence type="ECO:0000256" key="11">
    <source>
        <dbReference type="RuleBase" id="RU362115"/>
    </source>
</evidence>
<comment type="subcellular location">
    <subcellularLocation>
        <location evidence="2 11">Membrane</location>
        <topology evidence="2 11">Multi-pass membrane protein</topology>
    </subcellularLocation>
</comment>
<feature type="region of interest" description="Disordered" evidence="12">
    <location>
        <begin position="1"/>
        <end position="142"/>
    </location>
</feature>
<keyword evidence="6 11" id="KW-0812">Transmembrane</keyword>
<dbReference type="EC" id="3.4.21.105" evidence="4"/>
<reference evidence="14 15" key="1">
    <citation type="journal article" date="2021" name="Sci. Rep.">
        <title>The genome of the diatom Chaetoceros tenuissimus carries an ancient integrated fragment of an extant virus.</title>
        <authorList>
            <person name="Hongo Y."/>
            <person name="Kimura K."/>
            <person name="Takaki Y."/>
            <person name="Yoshida Y."/>
            <person name="Baba S."/>
            <person name="Kobayashi G."/>
            <person name="Nagasaki K."/>
            <person name="Hano T."/>
            <person name="Tomaru Y."/>
        </authorList>
    </citation>
    <scope>NUCLEOTIDE SEQUENCE [LARGE SCALE GENOMIC DNA]</scope>
    <source>
        <strain evidence="14 15">NIES-3715</strain>
    </source>
</reference>
<comment type="function">
    <text evidence="11">Serine protease involved in intramembrane proteolysis.</text>
</comment>
<evidence type="ECO:0000256" key="3">
    <source>
        <dbReference type="ARBA" id="ARBA00009045"/>
    </source>
</evidence>
<keyword evidence="10 11" id="KW-0472">Membrane</keyword>
<dbReference type="PANTHER" id="PTHR22936:SF69">
    <property type="entry name" value="RHOMBOID-LIKE PROTEIN"/>
    <property type="match status" value="1"/>
</dbReference>
<keyword evidence="15" id="KW-1185">Reference proteome</keyword>
<sequence>MSSPEKEDRNDQQIDEDNQNQNSEQTEIEQEQTQQVSDSNSNSSDTNSSEPPIVATDVPTSSKEEESSDLNSSKEKEEQIKEGKEQDPEVEVEPNKEEENEKEIDSKNLQFLESVPILAPTEDDEEDTENPFSKEQDFTNSPVKENLITEEEMWPFFGNSSPSSKAEFVESSFEAFDSSTHGDTAMSAAELAMPEFHEDSYELDPNVSRNFDTINLQALNTDPRPSAPPVEIMHGNYMSPTNSQNRATTPRNNTDELMKHISHRAEILHDNDENISPALKRRLRDFDFAQKKRRETYGERQPWGIIGLYDHLSGIRTDIEWAEDAAWRRANHVPYLSWADFEAAKATGFNQPFFTYIVMAVCTACLIWSIQANGWKVESISLNPMIGPSAQTLIYVGAKQTSLIVNDNQWWRLVTPIFLHAGVIHFVLNMLALWFIGYAVEMNHGFMAVMVLFIVPAVGGTLLSALFLPEYISVGASGGIFGLIGGCIADIMSNWNLLFSKEVNTLNDGKRFRHAKVLVWLIIDILLNVLIGLTPFVDNFTHLGGMVYGILCGLSKLERLSKAFFGVQKGFCSKLQNSLIRLLGIITSLVCIIITLIVLINSDGDRTPCKGCRYVSCVPFPFWVEYENKWWYCDDCDMVQADARQNTASGIYTSMNLTCPDGDITYIDLSDEGISDAGFLQKQLPRFCRNECDSLFAS</sequence>
<dbReference type="InterPro" id="IPR022764">
    <property type="entry name" value="Peptidase_S54_rhomboid_dom"/>
</dbReference>
<evidence type="ECO:0000256" key="6">
    <source>
        <dbReference type="ARBA" id="ARBA00022692"/>
    </source>
</evidence>
<feature type="transmembrane region" description="Helical" evidence="11">
    <location>
        <begin position="517"/>
        <end position="534"/>
    </location>
</feature>
<evidence type="ECO:0000256" key="4">
    <source>
        <dbReference type="ARBA" id="ARBA00013039"/>
    </source>
</evidence>
<protein>
    <recommendedName>
        <fullName evidence="4">rhomboid protease</fullName>
        <ecNumber evidence="4">3.4.21.105</ecNumber>
    </recommendedName>
</protein>
<feature type="compositionally biased region" description="Basic and acidic residues" evidence="12">
    <location>
        <begin position="72"/>
        <end position="106"/>
    </location>
</feature>
<evidence type="ECO:0000256" key="10">
    <source>
        <dbReference type="ARBA" id="ARBA00023136"/>
    </source>
</evidence>